<reference evidence="2 3" key="2">
    <citation type="journal article" date="2016" name="ISME J.">
        <title>Physiological and genomic characterization of two novel marine thaumarchaeal strains indicates niche differentiation.</title>
        <authorList>
            <person name="Bayer B."/>
            <person name="Vojvoda J."/>
            <person name="Offre P."/>
            <person name="Alves R.J."/>
            <person name="Elisabeth N.H."/>
            <person name="Garcia J.A."/>
            <person name="Volland J.M."/>
            <person name="Srivastava A."/>
            <person name="Schleper C."/>
            <person name="Herndl G.J."/>
        </authorList>
    </citation>
    <scope>NUCLEOTIDE SEQUENCE [LARGE SCALE GENOMIC DNA]</scope>
    <source>
        <strain evidence="2 3">NF5</strain>
    </source>
</reference>
<dbReference type="Proteomes" id="UP000032408">
    <property type="component" value="Chromosome"/>
</dbReference>
<gene>
    <name evidence="2" type="ORF">NADRNF5_1150</name>
</gene>
<evidence type="ECO:0000256" key="1">
    <source>
        <dbReference type="SAM" id="MobiDB-lite"/>
    </source>
</evidence>
<evidence type="ECO:0000313" key="3">
    <source>
        <dbReference type="Proteomes" id="UP000032408"/>
    </source>
</evidence>
<feature type="compositionally biased region" description="Polar residues" evidence="1">
    <location>
        <begin position="13"/>
        <end position="23"/>
    </location>
</feature>
<sequence>MQEKRKSPHQKRSQNSPSNNKTLNLIQHSTRMTMDNDENLPAQCHPIVKPKKKKTEIKNETV</sequence>
<proteinExistence type="predicted"/>
<reference evidence="3" key="1">
    <citation type="submission" date="2015-03" db="EMBL/GenBank/DDBJ databases">
        <title>Characterization of two novel Thaumarchaeota isolated from the Northern Adriatic Sea.</title>
        <authorList>
            <person name="Bayer B."/>
            <person name="Vojvoda J."/>
            <person name="Offre P."/>
            <person name="Srivastava A."/>
            <person name="Elisabeth N."/>
            <person name="Garcia J.A.L."/>
            <person name="Schleper C."/>
            <person name="Herndl G.J."/>
        </authorList>
    </citation>
    <scope>NUCLEOTIDE SEQUENCE [LARGE SCALE GENOMIC DNA]</scope>
    <source>
        <strain evidence="3">NF5</strain>
    </source>
</reference>
<feature type="region of interest" description="Disordered" evidence="1">
    <location>
        <begin position="1"/>
        <end position="23"/>
    </location>
</feature>
<protein>
    <submittedName>
        <fullName evidence="2">Uncharacterized protein</fullName>
    </submittedName>
</protein>
<organism evidence="2 3">
    <name type="scientific">Nitrosopumilus adriaticus</name>
    <dbReference type="NCBI Taxonomy" id="1580092"/>
    <lineage>
        <taxon>Archaea</taxon>
        <taxon>Nitrososphaerota</taxon>
        <taxon>Nitrososphaeria</taxon>
        <taxon>Nitrosopumilales</taxon>
        <taxon>Nitrosopumilaceae</taxon>
        <taxon>Nitrosopumilus</taxon>
    </lineage>
</organism>
<dbReference type="AlphaFoldDB" id="A0A0D5C229"/>
<dbReference type="EMBL" id="CP011070">
    <property type="protein sequence ID" value="AJW70839.1"/>
    <property type="molecule type" value="Genomic_DNA"/>
</dbReference>
<dbReference type="KEGG" id="nin:NADRNF5_1150"/>
<dbReference type="HOGENOM" id="CLU_2893050_0_0_2"/>
<name>A0A0D5C229_9ARCH</name>
<accession>A0A0D5C229</accession>
<feature type="compositionally biased region" description="Basic residues" evidence="1">
    <location>
        <begin position="1"/>
        <end position="12"/>
    </location>
</feature>
<evidence type="ECO:0000313" key="2">
    <source>
        <dbReference type="EMBL" id="AJW70839.1"/>
    </source>
</evidence>
<keyword evidence="3" id="KW-1185">Reference proteome</keyword>